<dbReference type="EMBL" id="LT629740">
    <property type="protein sequence ID" value="SDS91408.1"/>
    <property type="molecule type" value="Genomic_DNA"/>
</dbReference>
<accession>A0A1H1W289</accession>
<evidence type="ECO:0000256" key="2">
    <source>
        <dbReference type="PROSITE-ProRule" id="PRU01091"/>
    </source>
</evidence>
<sequence>MDIGQKLFPHIRNMENCNQSAASVKEFALLEVLLYNKNRVISRIYIAEVVWRINFNRGTNLIDVYINYLRSKIDKGYSKQLIHTVIGMGYILKDS</sequence>
<feature type="DNA-binding region" description="OmpR/PhoB-type" evidence="2">
    <location>
        <begin position="1"/>
        <end position="94"/>
    </location>
</feature>
<organism evidence="4 5">
    <name type="scientific">Mucilaginibacter mallensis</name>
    <dbReference type="NCBI Taxonomy" id="652787"/>
    <lineage>
        <taxon>Bacteria</taxon>
        <taxon>Pseudomonadati</taxon>
        <taxon>Bacteroidota</taxon>
        <taxon>Sphingobacteriia</taxon>
        <taxon>Sphingobacteriales</taxon>
        <taxon>Sphingobacteriaceae</taxon>
        <taxon>Mucilaginibacter</taxon>
    </lineage>
</organism>
<dbReference type="Gene3D" id="1.10.10.10">
    <property type="entry name" value="Winged helix-like DNA-binding domain superfamily/Winged helix DNA-binding domain"/>
    <property type="match status" value="1"/>
</dbReference>
<dbReference type="PROSITE" id="PS51755">
    <property type="entry name" value="OMPR_PHOB"/>
    <property type="match status" value="1"/>
</dbReference>
<evidence type="ECO:0000256" key="1">
    <source>
        <dbReference type="ARBA" id="ARBA00023125"/>
    </source>
</evidence>
<dbReference type="AlphaFoldDB" id="A0A1H1W289"/>
<dbReference type="InterPro" id="IPR016032">
    <property type="entry name" value="Sig_transdc_resp-reg_C-effctor"/>
</dbReference>
<feature type="domain" description="OmpR/PhoB-type" evidence="3">
    <location>
        <begin position="1"/>
        <end position="94"/>
    </location>
</feature>
<reference evidence="4 5" key="1">
    <citation type="submission" date="2016-10" db="EMBL/GenBank/DDBJ databases">
        <authorList>
            <person name="de Groot N.N."/>
        </authorList>
    </citation>
    <scope>NUCLEOTIDE SEQUENCE [LARGE SCALE GENOMIC DNA]</scope>
    <source>
        <strain evidence="4 5">MP1X4</strain>
    </source>
</reference>
<evidence type="ECO:0000313" key="4">
    <source>
        <dbReference type="EMBL" id="SDS91408.1"/>
    </source>
</evidence>
<keyword evidence="1 2" id="KW-0238">DNA-binding</keyword>
<dbReference type="GO" id="GO:0003677">
    <property type="term" value="F:DNA binding"/>
    <property type="evidence" value="ECO:0007669"/>
    <property type="project" value="UniProtKB-UniRule"/>
</dbReference>
<keyword evidence="5" id="KW-1185">Reference proteome</keyword>
<name>A0A1H1W289_MUCMA</name>
<dbReference type="SMART" id="SM00862">
    <property type="entry name" value="Trans_reg_C"/>
    <property type="match status" value="1"/>
</dbReference>
<dbReference type="Pfam" id="PF00486">
    <property type="entry name" value="Trans_reg_C"/>
    <property type="match status" value="1"/>
</dbReference>
<protein>
    <submittedName>
        <fullName evidence="4">Transcriptional regulatory protein, C terminal</fullName>
    </submittedName>
</protein>
<dbReference type="InterPro" id="IPR001867">
    <property type="entry name" value="OmpR/PhoB-type_DNA-bd"/>
</dbReference>
<evidence type="ECO:0000259" key="3">
    <source>
        <dbReference type="PROSITE" id="PS51755"/>
    </source>
</evidence>
<proteinExistence type="predicted"/>
<dbReference type="GO" id="GO:0006355">
    <property type="term" value="P:regulation of DNA-templated transcription"/>
    <property type="evidence" value="ECO:0007669"/>
    <property type="project" value="InterPro"/>
</dbReference>
<dbReference type="Proteomes" id="UP000199679">
    <property type="component" value="Chromosome I"/>
</dbReference>
<dbReference type="STRING" id="652787.SAMN05216490_2080"/>
<evidence type="ECO:0000313" key="5">
    <source>
        <dbReference type="Proteomes" id="UP000199679"/>
    </source>
</evidence>
<dbReference type="CDD" id="cd00383">
    <property type="entry name" value="trans_reg_C"/>
    <property type="match status" value="1"/>
</dbReference>
<gene>
    <name evidence="4" type="ORF">SAMN05216490_2080</name>
</gene>
<dbReference type="SUPFAM" id="SSF46894">
    <property type="entry name" value="C-terminal effector domain of the bipartite response regulators"/>
    <property type="match status" value="1"/>
</dbReference>
<dbReference type="InterPro" id="IPR036388">
    <property type="entry name" value="WH-like_DNA-bd_sf"/>
</dbReference>
<dbReference type="GO" id="GO:0000160">
    <property type="term" value="P:phosphorelay signal transduction system"/>
    <property type="evidence" value="ECO:0007669"/>
    <property type="project" value="InterPro"/>
</dbReference>